<dbReference type="AlphaFoldDB" id="A0ABD5WKU7"/>
<evidence type="ECO:0000256" key="4">
    <source>
        <dbReference type="ARBA" id="ARBA00023008"/>
    </source>
</evidence>
<dbReference type="EMBL" id="JBHSZH010000005">
    <property type="protein sequence ID" value="MFC7080300.1"/>
    <property type="molecule type" value="Genomic_DNA"/>
</dbReference>
<evidence type="ECO:0000256" key="1">
    <source>
        <dbReference type="ARBA" id="ARBA00022448"/>
    </source>
</evidence>
<dbReference type="Pfam" id="PF00127">
    <property type="entry name" value="Copper-bind"/>
    <property type="match status" value="1"/>
</dbReference>
<dbReference type="InterPro" id="IPR008972">
    <property type="entry name" value="Cupredoxin"/>
</dbReference>
<dbReference type="PROSITE" id="PS00196">
    <property type="entry name" value="COPPER_BLUE"/>
    <property type="match status" value="1"/>
</dbReference>
<dbReference type="Gene3D" id="2.60.40.420">
    <property type="entry name" value="Cupredoxins - blue copper proteins"/>
    <property type="match status" value="1"/>
</dbReference>
<dbReference type="InterPro" id="IPR000923">
    <property type="entry name" value="BlueCu_1"/>
</dbReference>
<keyword evidence="7" id="KW-1185">Reference proteome</keyword>
<dbReference type="RefSeq" id="WP_382209593.1">
    <property type="nucleotide sequence ID" value="NZ_JBHSZH010000005.1"/>
</dbReference>
<dbReference type="GO" id="GO:0046872">
    <property type="term" value="F:metal ion binding"/>
    <property type="evidence" value="ECO:0007669"/>
    <property type="project" value="UniProtKB-KW"/>
</dbReference>
<accession>A0ABD5WKU7</accession>
<evidence type="ECO:0000259" key="5">
    <source>
        <dbReference type="Pfam" id="PF00127"/>
    </source>
</evidence>
<organism evidence="6 7">
    <name type="scientific">Halorussus caseinilyticus</name>
    <dbReference type="NCBI Taxonomy" id="3034025"/>
    <lineage>
        <taxon>Archaea</taxon>
        <taxon>Methanobacteriati</taxon>
        <taxon>Methanobacteriota</taxon>
        <taxon>Stenosarchaea group</taxon>
        <taxon>Halobacteria</taxon>
        <taxon>Halobacteriales</taxon>
        <taxon>Haladaptataceae</taxon>
        <taxon>Halorussus</taxon>
    </lineage>
</organism>
<gene>
    <name evidence="6" type="ORF">ACFQJ6_09425</name>
</gene>
<keyword evidence="4" id="KW-0186">Copper</keyword>
<dbReference type="SUPFAM" id="SSF49503">
    <property type="entry name" value="Cupredoxins"/>
    <property type="match status" value="1"/>
</dbReference>
<protein>
    <submittedName>
        <fullName evidence="6">Plastocyanin/azurin family copper-binding protein</fullName>
    </submittedName>
</protein>
<evidence type="ECO:0000313" key="6">
    <source>
        <dbReference type="EMBL" id="MFC7080300.1"/>
    </source>
</evidence>
<dbReference type="InterPro" id="IPR028871">
    <property type="entry name" value="BlueCu_1_BS"/>
</dbReference>
<comment type="caution">
    <text evidence="6">The sequence shown here is derived from an EMBL/GenBank/DDBJ whole genome shotgun (WGS) entry which is preliminary data.</text>
</comment>
<evidence type="ECO:0000313" key="7">
    <source>
        <dbReference type="Proteomes" id="UP001596407"/>
    </source>
</evidence>
<dbReference type="Proteomes" id="UP001596407">
    <property type="component" value="Unassembled WGS sequence"/>
</dbReference>
<reference evidence="6 7" key="1">
    <citation type="journal article" date="2019" name="Int. J. Syst. Evol. Microbiol.">
        <title>The Global Catalogue of Microorganisms (GCM) 10K type strain sequencing project: providing services to taxonomists for standard genome sequencing and annotation.</title>
        <authorList>
            <consortium name="The Broad Institute Genomics Platform"/>
            <consortium name="The Broad Institute Genome Sequencing Center for Infectious Disease"/>
            <person name="Wu L."/>
            <person name="Ma J."/>
        </authorList>
    </citation>
    <scope>NUCLEOTIDE SEQUENCE [LARGE SCALE GENOMIC DNA]</scope>
    <source>
        <strain evidence="6 7">DT72</strain>
    </source>
</reference>
<name>A0ABD5WKU7_9EURY</name>
<keyword evidence="2" id="KW-0479">Metal-binding</keyword>
<feature type="domain" description="Blue (type 1) copper" evidence="5">
    <location>
        <begin position="4"/>
        <end position="40"/>
    </location>
</feature>
<evidence type="ECO:0000256" key="2">
    <source>
        <dbReference type="ARBA" id="ARBA00022723"/>
    </source>
</evidence>
<evidence type="ECO:0000256" key="3">
    <source>
        <dbReference type="ARBA" id="ARBA00022982"/>
    </source>
</evidence>
<keyword evidence="1" id="KW-0813">Transport</keyword>
<keyword evidence="3" id="KW-0249">Electron transport</keyword>
<proteinExistence type="predicted"/>
<sequence>MEQRNHLRARGTFSYTFEVSGTYDYFCIPHKALGMVGRVVCGEPGGPAEGSMPPDGDVPESQAIVDRGTISYEEFASG</sequence>